<feature type="signal peptide" evidence="1">
    <location>
        <begin position="1"/>
        <end position="19"/>
    </location>
</feature>
<proteinExistence type="predicted"/>
<gene>
    <name evidence="2" type="ORF">ABHF33_12040</name>
</gene>
<dbReference type="KEGG" id="cmav:ABHF33_12040"/>
<keyword evidence="1" id="KW-0732">Signal</keyword>
<sequence>MNCKWLMALFFLLAPAAWAEPALDAGQQRVSAAIDTWRSCIRQELQLQIDSIASAAFIAEATLSLCDAPFWQLQQLMLSDMLARDTQASEDKIVQLVGDSLRDVKDNHRAKIISLVLKHRAR</sequence>
<evidence type="ECO:0000313" key="2">
    <source>
        <dbReference type="EMBL" id="XBL99789.1"/>
    </source>
</evidence>
<name>A0AAU7F869_9NEIS</name>
<organism evidence="2">
    <name type="scientific">Chitinibacter mangrovi</name>
    <dbReference type="NCBI Taxonomy" id="3153927"/>
    <lineage>
        <taxon>Bacteria</taxon>
        <taxon>Pseudomonadati</taxon>
        <taxon>Pseudomonadota</taxon>
        <taxon>Betaproteobacteria</taxon>
        <taxon>Neisseriales</taxon>
        <taxon>Chitinibacteraceae</taxon>
        <taxon>Chitinibacter</taxon>
    </lineage>
</organism>
<dbReference type="EMBL" id="CP157355">
    <property type="protein sequence ID" value="XBL99789.1"/>
    <property type="molecule type" value="Genomic_DNA"/>
</dbReference>
<dbReference type="AlphaFoldDB" id="A0AAU7F869"/>
<protein>
    <submittedName>
        <fullName evidence="2">Uncharacterized protein</fullName>
    </submittedName>
</protein>
<reference evidence="2" key="1">
    <citation type="submission" date="2024-05" db="EMBL/GenBank/DDBJ databases">
        <authorList>
            <person name="Yang L."/>
            <person name="Pan L."/>
        </authorList>
    </citation>
    <scope>NUCLEOTIDE SEQUENCE</scope>
    <source>
        <strain evidence="2">FCG-7</strain>
    </source>
</reference>
<feature type="chain" id="PRO_5043470389" evidence="1">
    <location>
        <begin position="20"/>
        <end position="122"/>
    </location>
</feature>
<dbReference type="RefSeq" id="WP_348944190.1">
    <property type="nucleotide sequence ID" value="NZ_CP157355.1"/>
</dbReference>
<evidence type="ECO:0000256" key="1">
    <source>
        <dbReference type="SAM" id="SignalP"/>
    </source>
</evidence>
<accession>A0AAU7F869</accession>